<keyword evidence="1" id="KW-0547">Nucleotide-binding</keyword>
<dbReference type="InterPro" id="IPR041222">
    <property type="entry name" value="PriA_3primeBD"/>
</dbReference>
<dbReference type="InterPro" id="IPR036280">
    <property type="entry name" value="Multihaem_cyt_sf"/>
</dbReference>
<dbReference type="PANTHER" id="PTHR30580">
    <property type="entry name" value="PRIMOSOMAL PROTEIN N"/>
    <property type="match status" value="1"/>
</dbReference>
<keyword evidence="3" id="KW-0238">DNA-binding</keyword>
<dbReference type="Pfam" id="PF17764">
    <property type="entry name" value="PriA_3primeBD"/>
    <property type="match status" value="1"/>
</dbReference>
<dbReference type="STRING" id="1802389.A3C17_01225"/>
<dbReference type="Gene3D" id="3.40.1440.60">
    <property type="entry name" value="PriA, 3(prime) DNA-binding domain"/>
    <property type="match status" value="1"/>
</dbReference>
<dbReference type="AlphaFoldDB" id="A0A1F7TYW1"/>
<evidence type="ECO:0000313" key="5">
    <source>
        <dbReference type="EMBL" id="OGL71116.1"/>
    </source>
</evidence>
<evidence type="ECO:0000256" key="3">
    <source>
        <dbReference type="ARBA" id="ARBA00023125"/>
    </source>
</evidence>
<protein>
    <recommendedName>
        <fullName evidence="4">Primosomal protein N' 3' DNA-binding domain-containing protein</fullName>
    </recommendedName>
</protein>
<evidence type="ECO:0000256" key="1">
    <source>
        <dbReference type="ARBA" id="ARBA00022741"/>
    </source>
</evidence>
<dbReference type="EMBL" id="MGDX01000017">
    <property type="protein sequence ID" value="OGL71116.1"/>
    <property type="molecule type" value="Genomic_DNA"/>
</dbReference>
<dbReference type="InterPro" id="IPR042115">
    <property type="entry name" value="PriA_3primeBD_sf"/>
</dbReference>
<evidence type="ECO:0000313" key="6">
    <source>
        <dbReference type="Proteomes" id="UP000177097"/>
    </source>
</evidence>
<evidence type="ECO:0000256" key="2">
    <source>
        <dbReference type="ARBA" id="ARBA00022840"/>
    </source>
</evidence>
<gene>
    <name evidence="5" type="ORF">A3C17_01225</name>
</gene>
<comment type="caution">
    <text evidence="5">The sequence shown here is derived from an EMBL/GenBank/DDBJ whole genome shotgun (WGS) entry which is preliminary data.</text>
</comment>
<dbReference type="GO" id="GO:0006270">
    <property type="term" value="P:DNA replication initiation"/>
    <property type="evidence" value="ECO:0007669"/>
    <property type="project" value="TreeGrafter"/>
</dbReference>
<name>A0A1F7TYW1_9BACT</name>
<dbReference type="GO" id="GO:0003677">
    <property type="term" value="F:DNA binding"/>
    <property type="evidence" value="ECO:0007669"/>
    <property type="project" value="UniProtKB-KW"/>
</dbReference>
<dbReference type="Proteomes" id="UP000177097">
    <property type="component" value="Unassembled WGS sequence"/>
</dbReference>
<dbReference type="GO" id="GO:0043138">
    <property type="term" value="F:3'-5' DNA helicase activity"/>
    <property type="evidence" value="ECO:0007669"/>
    <property type="project" value="TreeGrafter"/>
</dbReference>
<dbReference type="PANTHER" id="PTHR30580:SF1">
    <property type="entry name" value="COMF OPERON PROTEIN 1"/>
    <property type="match status" value="1"/>
</dbReference>
<feature type="domain" description="Primosomal protein N' 3' DNA-binding" evidence="4">
    <location>
        <begin position="19"/>
        <end position="104"/>
    </location>
</feature>
<dbReference type="GO" id="GO:0006310">
    <property type="term" value="P:DNA recombination"/>
    <property type="evidence" value="ECO:0007669"/>
    <property type="project" value="TreeGrafter"/>
</dbReference>
<organism evidence="5 6">
    <name type="scientific">Candidatus Uhrbacteria bacterium RIFCSPHIGHO2_02_FULL_53_13</name>
    <dbReference type="NCBI Taxonomy" id="1802389"/>
    <lineage>
        <taxon>Bacteria</taxon>
        <taxon>Candidatus Uhriibacteriota</taxon>
    </lineage>
</organism>
<proteinExistence type="predicted"/>
<dbReference type="SUPFAM" id="SSF48695">
    <property type="entry name" value="Multiheme cytochromes"/>
    <property type="match status" value="1"/>
</dbReference>
<reference evidence="5 6" key="1">
    <citation type="journal article" date="2016" name="Nat. Commun.">
        <title>Thousands of microbial genomes shed light on interconnected biogeochemical processes in an aquifer system.</title>
        <authorList>
            <person name="Anantharaman K."/>
            <person name="Brown C.T."/>
            <person name="Hug L.A."/>
            <person name="Sharon I."/>
            <person name="Castelle C.J."/>
            <person name="Probst A.J."/>
            <person name="Thomas B.C."/>
            <person name="Singh A."/>
            <person name="Wilkins M.J."/>
            <person name="Karaoz U."/>
            <person name="Brodie E.L."/>
            <person name="Williams K.H."/>
            <person name="Hubbard S.S."/>
            <person name="Banfield J.F."/>
        </authorList>
    </citation>
    <scope>NUCLEOTIDE SEQUENCE [LARGE SCALE GENOMIC DNA]</scope>
</reference>
<dbReference type="GO" id="GO:0006302">
    <property type="term" value="P:double-strand break repair"/>
    <property type="evidence" value="ECO:0007669"/>
    <property type="project" value="TreeGrafter"/>
</dbReference>
<accession>A0A1F7TYW1</accession>
<evidence type="ECO:0000259" key="4">
    <source>
        <dbReference type="Pfam" id="PF17764"/>
    </source>
</evidence>
<dbReference type="GO" id="GO:0005524">
    <property type="term" value="F:ATP binding"/>
    <property type="evidence" value="ECO:0007669"/>
    <property type="project" value="UniProtKB-KW"/>
</dbReference>
<keyword evidence="2" id="KW-0067">ATP-binding</keyword>
<sequence>MKGMFPIAHVAIVRRFPRTKGVFDYAIPEGLAVQAGSFVRVPFGKRVLDGVILSLSKHTLAKSLKLVAHVYDDPPLSKNDLEFYRALSKHTYQSLASIFHAAIPERPKRAHAYTHTDVGHAPLRIRKDYIASIQKAVKFLDTTTYADIAVLSDTVSEAIVVSALQTHEGPVRIVCPDYATLERMHRVLSHRRVMRYIANQPKTEHWDTYVHARFGTHDVLLTMRIGMLVPPPEGVTTFVVQSSSRDFRQDDQNPHYDTTWCLQYFKKQRNASVYSFDVLPRIEDRPVNLDLWRPAQLRILVDLSHSLHKYGLSETLVSAIERISPTKLFVVYHNRLGVSRLMTCKTCDFRWMCALCHRPYRVEESGFVCRTCHITQELPTACLNCHGNDLSSKGLGLKRLAQRLKNQFPDRNVEAIQAGNPLPNYGIAVVTETVWYQPIPPSLSGIAIVSLEHLFTHTGFDSQFHAYRTVRRLCGIASDRQIPIIIQAWDASLLSEAMQPTRVLVEHEQAIRKTLGYPPFMTHVTVRNTKAGDKKIYRFPLEHVDETLSQLPPIFDINVR</sequence>